<dbReference type="EMBL" id="CAXITT010000243">
    <property type="protein sequence ID" value="CAL1536914.1"/>
    <property type="molecule type" value="Genomic_DNA"/>
</dbReference>
<dbReference type="AlphaFoldDB" id="A0AAV2HTX1"/>
<accession>A0AAV2HTX1</accession>
<keyword evidence="1" id="KW-0472">Membrane</keyword>
<keyword evidence="3" id="KW-1185">Reference proteome</keyword>
<keyword evidence="1" id="KW-1133">Transmembrane helix</keyword>
<protein>
    <submittedName>
        <fullName evidence="2">Uncharacterized protein</fullName>
    </submittedName>
</protein>
<reference evidence="2 3" key="1">
    <citation type="submission" date="2024-04" db="EMBL/GenBank/DDBJ databases">
        <authorList>
            <consortium name="Genoscope - CEA"/>
            <person name="William W."/>
        </authorList>
    </citation>
    <scope>NUCLEOTIDE SEQUENCE [LARGE SCALE GENOMIC DNA]</scope>
</reference>
<evidence type="ECO:0000313" key="2">
    <source>
        <dbReference type="EMBL" id="CAL1536914.1"/>
    </source>
</evidence>
<comment type="caution">
    <text evidence="2">The sequence shown here is derived from an EMBL/GenBank/DDBJ whole genome shotgun (WGS) entry which is preliminary data.</text>
</comment>
<gene>
    <name evidence="2" type="ORF">GSLYS_00010827001</name>
</gene>
<evidence type="ECO:0000313" key="3">
    <source>
        <dbReference type="Proteomes" id="UP001497497"/>
    </source>
</evidence>
<keyword evidence="1" id="KW-0812">Transmembrane</keyword>
<dbReference type="Proteomes" id="UP001497497">
    <property type="component" value="Unassembled WGS sequence"/>
</dbReference>
<sequence>MKKYRFNDPGLKNPLQRIKPYIFIFVGWNLFGYTLWSYVNRKAAQNNPDWEQKSSAEKMATLYGTTGNVEVRKISLLGSKDDK</sequence>
<evidence type="ECO:0000256" key="1">
    <source>
        <dbReference type="SAM" id="Phobius"/>
    </source>
</evidence>
<proteinExistence type="predicted"/>
<feature type="transmembrane region" description="Helical" evidence="1">
    <location>
        <begin position="21"/>
        <end position="39"/>
    </location>
</feature>
<name>A0AAV2HTX1_LYMST</name>
<organism evidence="2 3">
    <name type="scientific">Lymnaea stagnalis</name>
    <name type="common">Great pond snail</name>
    <name type="synonym">Helix stagnalis</name>
    <dbReference type="NCBI Taxonomy" id="6523"/>
    <lineage>
        <taxon>Eukaryota</taxon>
        <taxon>Metazoa</taxon>
        <taxon>Spiralia</taxon>
        <taxon>Lophotrochozoa</taxon>
        <taxon>Mollusca</taxon>
        <taxon>Gastropoda</taxon>
        <taxon>Heterobranchia</taxon>
        <taxon>Euthyneura</taxon>
        <taxon>Panpulmonata</taxon>
        <taxon>Hygrophila</taxon>
        <taxon>Lymnaeoidea</taxon>
        <taxon>Lymnaeidae</taxon>
        <taxon>Lymnaea</taxon>
    </lineage>
</organism>